<evidence type="ECO:0000256" key="1">
    <source>
        <dbReference type="SAM" id="MobiDB-lite"/>
    </source>
</evidence>
<dbReference type="SMART" id="SM00332">
    <property type="entry name" value="PP2Cc"/>
    <property type="match status" value="1"/>
</dbReference>
<feature type="compositionally biased region" description="Polar residues" evidence="1">
    <location>
        <begin position="303"/>
        <end position="313"/>
    </location>
</feature>
<dbReference type="InterPro" id="IPR036457">
    <property type="entry name" value="PPM-type-like_dom_sf"/>
</dbReference>
<feature type="region of interest" description="Disordered" evidence="1">
    <location>
        <begin position="294"/>
        <end position="313"/>
    </location>
</feature>
<dbReference type="EMBL" id="GBEZ01011314">
    <property type="protein sequence ID" value="JAC74460.1"/>
    <property type="molecule type" value="Transcribed_RNA"/>
</dbReference>
<accession>A0A061RUS2</accession>
<evidence type="ECO:0000313" key="3">
    <source>
        <dbReference type="EMBL" id="JAC74460.1"/>
    </source>
</evidence>
<proteinExistence type="predicted"/>
<dbReference type="CDD" id="cd00143">
    <property type="entry name" value="PP2Cc"/>
    <property type="match status" value="1"/>
</dbReference>
<sequence>MGCGSTKPLEPEIPQTATNTQAPASQGGQTASSQVKTQAPGSKTQRRRLSVAQGDAAAAGVQEAAAKAQQGEAQQGSTSAAGGKKNQTRQRRLSYVTTGGQQPQLPEDITEELADDGGLEIQKPVPYNPNNISPDATTRPVEVEVVAISKPGEDPGLKKQNQDNCFSFDFYALQDQSLFSALDGHGPNGHLVSSFVKQYVPDLLLEHLSREGDNIPAALTETFLDVDERLGSSVVSFLKGRMLYTAWVGDSRGVLGRKTKDGIEGIDLTIDHKPNDPEEKSRIQSRNGRVERLLSRSAPLGSGCSTPGSRAWR</sequence>
<dbReference type="Gene3D" id="3.60.40.10">
    <property type="entry name" value="PPM-type phosphatase domain"/>
    <property type="match status" value="1"/>
</dbReference>
<feature type="compositionally biased region" description="Polar residues" evidence="1">
    <location>
        <begin position="95"/>
        <end position="104"/>
    </location>
</feature>
<feature type="region of interest" description="Disordered" evidence="1">
    <location>
        <begin position="1"/>
        <end position="104"/>
    </location>
</feature>
<evidence type="ECO:0000259" key="2">
    <source>
        <dbReference type="PROSITE" id="PS51746"/>
    </source>
</evidence>
<dbReference type="SUPFAM" id="SSF81606">
    <property type="entry name" value="PP2C-like"/>
    <property type="match status" value="1"/>
</dbReference>
<feature type="compositionally biased region" description="Low complexity" evidence="1">
    <location>
        <begin position="51"/>
        <end position="76"/>
    </location>
</feature>
<organism evidence="3">
    <name type="scientific">Tetraselmis sp. GSL018</name>
    <dbReference type="NCBI Taxonomy" id="582737"/>
    <lineage>
        <taxon>Eukaryota</taxon>
        <taxon>Viridiplantae</taxon>
        <taxon>Chlorophyta</taxon>
        <taxon>core chlorophytes</taxon>
        <taxon>Chlorodendrophyceae</taxon>
        <taxon>Chlorodendrales</taxon>
        <taxon>Chlorodendraceae</taxon>
        <taxon>Tetraselmis</taxon>
    </lineage>
</organism>
<protein>
    <submittedName>
        <fullName evidence="3">Protein phosphatase 2c-like protein</fullName>
    </submittedName>
</protein>
<reference evidence="3" key="1">
    <citation type="submission" date="2014-05" db="EMBL/GenBank/DDBJ databases">
        <title>The transcriptome of the halophilic microalga Tetraselmis sp. GSL018 isolated from the Great Salt Lake, Utah.</title>
        <authorList>
            <person name="Jinkerson R.E."/>
            <person name="D'Adamo S."/>
            <person name="Posewitz M.C."/>
        </authorList>
    </citation>
    <scope>NUCLEOTIDE SEQUENCE</scope>
    <source>
        <strain evidence="3">GSL018</strain>
    </source>
</reference>
<name>A0A061RUS2_9CHLO</name>
<dbReference type="AlphaFoldDB" id="A0A061RUS2"/>
<feature type="compositionally biased region" description="Polar residues" evidence="1">
    <location>
        <begin position="15"/>
        <end position="43"/>
    </location>
</feature>
<dbReference type="GO" id="GO:0004722">
    <property type="term" value="F:protein serine/threonine phosphatase activity"/>
    <property type="evidence" value="ECO:0007669"/>
    <property type="project" value="InterPro"/>
</dbReference>
<feature type="region of interest" description="Disordered" evidence="1">
    <location>
        <begin position="267"/>
        <end position="288"/>
    </location>
</feature>
<feature type="domain" description="PPM-type phosphatase" evidence="2">
    <location>
        <begin position="148"/>
        <end position="313"/>
    </location>
</feature>
<dbReference type="Pfam" id="PF00481">
    <property type="entry name" value="PP2C"/>
    <property type="match status" value="1"/>
</dbReference>
<dbReference type="InterPro" id="IPR015655">
    <property type="entry name" value="PP2C"/>
</dbReference>
<dbReference type="PROSITE" id="PS51746">
    <property type="entry name" value="PPM_2"/>
    <property type="match status" value="1"/>
</dbReference>
<gene>
    <name evidence="3" type="ORF">TSPGSL018_25884</name>
</gene>
<dbReference type="InterPro" id="IPR001932">
    <property type="entry name" value="PPM-type_phosphatase-like_dom"/>
</dbReference>
<dbReference type="PANTHER" id="PTHR47992">
    <property type="entry name" value="PROTEIN PHOSPHATASE"/>
    <property type="match status" value="1"/>
</dbReference>